<dbReference type="GO" id="GO:0046872">
    <property type="term" value="F:metal ion binding"/>
    <property type="evidence" value="ECO:0007669"/>
    <property type="project" value="InterPro"/>
</dbReference>
<accession>A0A3N5B1Q6</accession>
<dbReference type="FunFam" id="1.20.1090.10:FF:000001">
    <property type="entry name" value="Aldehyde-alcohol dehydrogenase"/>
    <property type="match status" value="1"/>
</dbReference>
<evidence type="ECO:0000259" key="4">
    <source>
        <dbReference type="Pfam" id="PF25137"/>
    </source>
</evidence>
<dbReference type="Gene3D" id="1.20.1090.10">
    <property type="entry name" value="Dehydroquinate synthase-like - alpha domain"/>
    <property type="match status" value="1"/>
</dbReference>
<proteinExistence type="inferred from homology"/>
<organism evidence="5 6">
    <name type="scientific">Thermodesulfitimonas autotrophica</name>
    <dbReference type="NCBI Taxonomy" id="1894989"/>
    <lineage>
        <taxon>Bacteria</taxon>
        <taxon>Bacillati</taxon>
        <taxon>Bacillota</taxon>
        <taxon>Clostridia</taxon>
        <taxon>Thermoanaerobacterales</taxon>
        <taxon>Thermoanaerobacteraceae</taxon>
        <taxon>Thermodesulfitimonas</taxon>
    </lineage>
</organism>
<evidence type="ECO:0000313" key="6">
    <source>
        <dbReference type="Proteomes" id="UP000282654"/>
    </source>
</evidence>
<dbReference type="Pfam" id="PF00465">
    <property type="entry name" value="Fe-ADH"/>
    <property type="match status" value="1"/>
</dbReference>
<evidence type="ECO:0000256" key="2">
    <source>
        <dbReference type="ARBA" id="ARBA00023002"/>
    </source>
</evidence>
<reference evidence="5 6" key="1">
    <citation type="submission" date="2018-11" db="EMBL/GenBank/DDBJ databases">
        <title>Genomic Encyclopedia of Type Strains, Phase IV (KMG-IV): sequencing the most valuable type-strain genomes for metagenomic binning, comparative biology and taxonomic classification.</title>
        <authorList>
            <person name="Goeker M."/>
        </authorList>
    </citation>
    <scope>NUCLEOTIDE SEQUENCE [LARGE SCALE GENOMIC DNA]</scope>
    <source>
        <strain evidence="5 6">DSM 102936</strain>
    </source>
</reference>
<dbReference type="Gene3D" id="3.40.50.1970">
    <property type="match status" value="1"/>
</dbReference>
<dbReference type="InterPro" id="IPR039697">
    <property type="entry name" value="Alcohol_dehydrogenase_Fe"/>
</dbReference>
<evidence type="ECO:0000313" key="5">
    <source>
        <dbReference type="EMBL" id="RPF42742.1"/>
    </source>
</evidence>
<protein>
    <submittedName>
        <fullName evidence="5">Alcohol dehydrogenase class IV</fullName>
    </submittedName>
</protein>
<feature type="domain" description="Fe-containing alcohol dehydrogenase-like C-terminal" evidence="4">
    <location>
        <begin position="187"/>
        <end position="381"/>
    </location>
</feature>
<comment type="caution">
    <text evidence="5">The sequence shown here is derived from an EMBL/GenBank/DDBJ whole genome shotgun (WGS) entry which is preliminary data.</text>
</comment>
<dbReference type="CDD" id="cd08183">
    <property type="entry name" value="Fe-ADH-like"/>
    <property type="match status" value="1"/>
</dbReference>
<feature type="domain" description="Alcohol dehydrogenase iron-type/glycerol dehydrogenase GldA" evidence="3">
    <location>
        <begin position="8"/>
        <end position="176"/>
    </location>
</feature>
<evidence type="ECO:0000256" key="1">
    <source>
        <dbReference type="ARBA" id="ARBA00007358"/>
    </source>
</evidence>
<evidence type="ECO:0000259" key="3">
    <source>
        <dbReference type="Pfam" id="PF00465"/>
    </source>
</evidence>
<comment type="similarity">
    <text evidence="1">Belongs to the iron-containing alcohol dehydrogenase family.</text>
</comment>
<gene>
    <name evidence="5" type="ORF">EDD75_1852</name>
</gene>
<dbReference type="InterPro" id="IPR001670">
    <property type="entry name" value="ADH_Fe/GldA"/>
</dbReference>
<keyword evidence="6" id="KW-1185">Reference proteome</keyword>
<sequence>MLFDLYLPQRVLFGPGSTYRLGEEARRFGKKVLLVTGRRSLKETGNFERVTTPFVAAKIEVAFFDQVDPEPTLDTVEAVRECARQEKCAVMVAVGGGSVLDAVKAAAGLFYEEGPVKDYFYGREITKHRFPWIAVPTTAGSGSEATTNAVLIDREAKKKQSLRHPFWLPEVAVVDPILTMAQSRELTARAGLDALTHAIEAYTYRFANPLSNAVSCEAVRLIVQNIHTAYRVGRNRDARERVMQGSFLSGMAIQNAGVGAVHALAHTIGVRYNQPHGLVCGVLLPHIMAFNLPLVEEKYAALAVVAGVVPPGTDTTAAATRFVAYVRRLVEKLGLPSRIGALGVKEADIDELVEATLPANSLKTNPRRVTRPELKEILHQAL</sequence>
<dbReference type="SUPFAM" id="SSF56796">
    <property type="entry name" value="Dehydroquinate synthase-like"/>
    <property type="match status" value="1"/>
</dbReference>
<dbReference type="InterPro" id="IPR056798">
    <property type="entry name" value="ADH_Fe_C"/>
</dbReference>
<dbReference type="RefSeq" id="WP_123931301.1">
    <property type="nucleotide sequence ID" value="NZ_RKRE01000003.1"/>
</dbReference>
<dbReference type="Proteomes" id="UP000282654">
    <property type="component" value="Unassembled WGS sequence"/>
</dbReference>
<dbReference type="Pfam" id="PF25137">
    <property type="entry name" value="ADH_Fe_C"/>
    <property type="match status" value="1"/>
</dbReference>
<dbReference type="OrthoDB" id="9804734at2"/>
<dbReference type="GO" id="GO:0004022">
    <property type="term" value="F:alcohol dehydrogenase (NAD+) activity"/>
    <property type="evidence" value="ECO:0007669"/>
    <property type="project" value="TreeGrafter"/>
</dbReference>
<dbReference type="EMBL" id="RKRE01000003">
    <property type="protein sequence ID" value="RPF42742.1"/>
    <property type="molecule type" value="Genomic_DNA"/>
</dbReference>
<dbReference type="FunFam" id="3.40.50.1970:FF:000003">
    <property type="entry name" value="Alcohol dehydrogenase, iron-containing"/>
    <property type="match status" value="1"/>
</dbReference>
<dbReference type="PANTHER" id="PTHR11496">
    <property type="entry name" value="ALCOHOL DEHYDROGENASE"/>
    <property type="match status" value="1"/>
</dbReference>
<name>A0A3N5B1Q6_9THEO</name>
<dbReference type="AlphaFoldDB" id="A0A3N5B1Q6"/>
<dbReference type="PANTHER" id="PTHR11496:SF102">
    <property type="entry name" value="ALCOHOL DEHYDROGENASE 4"/>
    <property type="match status" value="1"/>
</dbReference>
<keyword evidence="2" id="KW-0560">Oxidoreductase</keyword>